<evidence type="ECO:0000313" key="4">
    <source>
        <dbReference type="Proteomes" id="UP000034799"/>
    </source>
</evidence>
<gene>
    <name evidence="3" type="ORF">UT34_C0001G0093</name>
</gene>
<name>A0A0G0MSA8_9BACT</name>
<feature type="transmembrane region" description="Helical" evidence="2">
    <location>
        <begin position="9"/>
        <end position="29"/>
    </location>
</feature>
<evidence type="ECO:0000256" key="2">
    <source>
        <dbReference type="SAM" id="Phobius"/>
    </source>
</evidence>
<protein>
    <submittedName>
        <fullName evidence="3">Peptidase S1 and S6, chymotrypsin/Hap</fullName>
    </submittedName>
</protein>
<dbReference type="Gene3D" id="2.40.10.10">
    <property type="entry name" value="Trypsin-like serine proteases"/>
    <property type="match status" value="1"/>
</dbReference>
<dbReference type="AlphaFoldDB" id="A0A0G0MSA8"/>
<dbReference type="STRING" id="1619100.UT34_C0001G0093"/>
<proteinExistence type="predicted"/>
<dbReference type="PANTHER" id="PTHR43019:SF23">
    <property type="entry name" value="PROTEASE DO-LIKE 5, CHLOROPLASTIC"/>
    <property type="match status" value="1"/>
</dbReference>
<feature type="region of interest" description="Disordered" evidence="1">
    <location>
        <begin position="860"/>
        <end position="888"/>
    </location>
</feature>
<comment type="caution">
    <text evidence="3">The sequence shown here is derived from an EMBL/GenBank/DDBJ whole genome shotgun (WGS) entry which is preliminary data.</text>
</comment>
<sequence length="888" mass="97978">MKELNVKSLILTGVVLSILNSLILFIIIGKGLYDDIQGKGKEGKIVLANLDPQLAQEVTNQLVYKGTHNKTSTFYSPSLNTLFTYDSTKYLLNDSSSSVYVSKIGAYNLDIYTTIALTSTETSPQSEENALKALYENVKKEEESEIEKLKGMRFSYVKESFLDNSKALFNTQIVYRKVNDKFLKATIVYPDGYSVTNHISEVANILTKAEYEPKDLATDIKVEIPKGGTSLKYDRDMWILSSSTEYSAFLNFRSENQEKLDDFKYSTTTLAITSSTKGENETEQTSHDIYTSFDKNFYRDKGLKYSSDKIKRDIGGTSYLYSEYSYTFTGSATKIKIYTTTSKDNKYIITIKATMPVTGSNGEKAIDKLLTTVKYEESTNIQSESSFNLTSNILGTSSLEIDRSALIGKPSVVHIYNKACVLVKVSSDSGLKTTPGKTYDICQASTGSGFFVSSQGYIVTNGHVATPNPVDMLISSLLLTGSTNVFWRDFATDIQQYLLSNYSTDLNIYSNSDALLFLMSSFIELENQGVITLEPSYTNFVEQEKPFSVDLNTYNLINTQDQLATTLVKGQVDSHYKRLYNEANNKPITPSIPDLALIKVDTQNKDYPFLKLTSHEVLTSGMPIYVLGFPGSVNNESVFAASASSIATVTNGIISAVKPSIDGTFKLLQIDASISYGNSGGPILNSDGDVVGVTTYKLSENESADFNAGISVEEVTRLLKENSVQITEGKIAKLIRSGVNNFSKAYYKLALVDFKKVVSLYPVSQSIMSPLIKISEKKIKDGEDQTPLFNMQSIEQRLEEMGINVRGNIILIALTAVAGLVISILLIMTTLIVKRSRDRKKPPPVIGNFDVPTQEAIKLNQQATSKVPTQTPAEPVISTNTDPTTPVA</sequence>
<organism evidence="3 4">
    <name type="scientific">candidate division WS6 bacterium GW2011_GWF2_39_15</name>
    <dbReference type="NCBI Taxonomy" id="1619100"/>
    <lineage>
        <taxon>Bacteria</taxon>
        <taxon>Candidatus Dojkabacteria</taxon>
    </lineage>
</organism>
<keyword evidence="2" id="KW-0812">Transmembrane</keyword>
<dbReference type="InterPro" id="IPR009003">
    <property type="entry name" value="Peptidase_S1_PA"/>
</dbReference>
<keyword evidence="2" id="KW-1133">Transmembrane helix</keyword>
<keyword evidence="2" id="KW-0472">Membrane</keyword>
<evidence type="ECO:0000313" key="3">
    <source>
        <dbReference type="EMBL" id="KKR06053.1"/>
    </source>
</evidence>
<dbReference type="PANTHER" id="PTHR43019">
    <property type="entry name" value="SERINE ENDOPROTEASE DEGS"/>
    <property type="match status" value="1"/>
</dbReference>
<dbReference type="EMBL" id="LBWK01000001">
    <property type="protein sequence ID" value="KKR06053.1"/>
    <property type="molecule type" value="Genomic_DNA"/>
</dbReference>
<dbReference type="SUPFAM" id="SSF50494">
    <property type="entry name" value="Trypsin-like serine proteases"/>
    <property type="match status" value="1"/>
</dbReference>
<accession>A0A0G0MSA8</accession>
<dbReference type="Pfam" id="PF13365">
    <property type="entry name" value="Trypsin_2"/>
    <property type="match status" value="1"/>
</dbReference>
<dbReference type="Gene3D" id="2.40.10.120">
    <property type="match status" value="1"/>
</dbReference>
<reference evidence="3 4" key="1">
    <citation type="journal article" date="2015" name="Nature">
        <title>rRNA introns, odd ribosomes, and small enigmatic genomes across a large radiation of phyla.</title>
        <authorList>
            <person name="Brown C.T."/>
            <person name="Hug L.A."/>
            <person name="Thomas B.C."/>
            <person name="Sharon I."/>
            <person name="Castelle C.J."/>
            <person name="Singh A."/>
            <person name="Wilkins M.J."/>
            <person name="Williams K.H."/>
            <person name="Banfield J.F."/>
        </authorList>
    </citation>
    <scope>NUCLEOTIDE SEQUENCE [LARGE SCALE GENOMIC DNA]</scope>
</reference>
<evidence type="ECO:0000256" key="1">
    <source>
        <dbReference type="SAM" id="MobiDB-lite"/>
    </source>
</evidence>
<dbReference type="InterPro" id="IPR043504">
    <property type="entry name" value="Peptidase_S1_PA_chymotrypsin"/>
</dbReference>
<feature type="transmembrane region" description="Helical" evidence="2">
    <location>
        <begin position="809"/>
        <end position="833"/>
    </location>
</feature>
<dbReference type="Proteomes" id="UP000034799">
    <property type="component" value="Unassembled WGS sequence"/>
</dbReference>